<dbReference type="InterPro" id="IPR015422">
    <property type="entry name" value="PyrdxlP-dep_Trfase_small"/>
</dbReference>
<evidence type="ECO:0000256" key="4">
    <source>
        <dbReference type="ARBA" id="ARBA00022898"/>
    </source>
</evidence>
<dbReference type="PANTHER" id="PTHR11986">
    <property type="entry name" value="AMINOTRANSFERASE CLASS III"/>
    <property type="match status" value="1"/>
</dbReference>
<dbReference type="AlphaFoldDB" id="A0A3B0Z8M8"/>
<keyword evidence="2 5" id="KW-0032">Aminotransferase</keyword>
<dbReference type="GO" id="GO:0042802">
    <property type="term" value="F:identical protein binding"/>
    <property type="evidence" value="ECO:0007669"/>
    <property type="project" value="TreeGrafter"/>
</dbReference>
<dbReference type="PANTHER" id="PTHR11986:SF79">
    <property type="entry name" value="ACETYLORNITHINE AMINOTRANSFERASE, MITOCHONDRIAL"/>
    <property type="match status" value="1"/>
</dbReference>
<dbReference type="InterPro" id="IPR015421">
    <property type="entry name" value="PyrdxlP-dep_Trfase_major"/>
</dbReference>
<dbReference type="Pfam" id="PF00202">
    <property type="entry name" value="Aminotran_3"/>
    <property type="match status" value="1"/>
</dbReference>
<gene>
    <name evidence="5" type="ORF">MNBD_GAMMA17-2089</name>
</gene>
<dbReference type="GO" id="GO:0030170">
    <property type="term" value="F:pyridoxal phosphate binding"/>
    <property type="evidence" value="ECO:0007669"/>
    <property type="project" value="InterPro"/>
</dbReference>
<dbReference type="InterPro" id="IPR050103">
    <property type="entry name" value="Class-III_PLP-dep_AT"/>
</dbReference>
<feature type="non-terminal residue" evidence="5">
    <location>
        <position position="1"/>
    </location>
</feature>
<dbReference type="GO" id="GO:0003992">
    <property type="term" value="F:N2-acetyl-L-ornithine:2-oxoglutarate 5-aminotransferase activity"/>
    <property type="evidence" value="ECO:0007669"/>
    <property type="project" value="UniProtKB-EC"/>
</dbReference>
<evidence type="ECO:0000256" key="1">
    <source>
        <dbReference type="ARBA" id="ARBA00001933"/>
    </source>
</evidence>
<organism evidence="5">
    <name type="scientific">hydrothermal vent metagenome</name>
    <dbReference type="NCBI Taxonomy" id="652676"/>
    <lineage>
        <taxon>unclassified sequences</taxon>
        <taxon>metagenomes</taxon>
        <taxon>ecological metagenomes</taxon>
    </lineage>
</organism>
<name>A0A3B0Z8M8_9ZZZZ</name>
<protein>
    <submittedName>
        <fullName evidence="5">Acetylornithine aminotransferase</fullName>
        <ecNumber evidence="5">2.6.1.11</ecNumber>
    </submittedName>
</protein>
<proteinExistence type="predicted"/>
<evidence type="ECO:0000256" key="2">
    <source>
        <dbReference type="ARBA" id="ARBA00022576"/>
    </source>
</evidence>
<dbReference type="InterPro" id="IPR015424">
    <property type="entry name" value="PyrdxlP-dep_Trfase"/>
</dbReference>
<keyword evidence="3 5" id="KW-0808">Transferase</keyword>
<dbReference type="Gene3D" id="3.90.1150.10">
    <property type="entry name" value="Aspartate Aminotransferase, domain 1"/>
    <property type="match status" value="1"/>
</dbReference>
<accession>A0A3B0Z8M8</accession>
<evidence type="ECO:0000256" key="3">
    <source>
        <dbReference type="ARBA" id="ARBA00022679"/>
    </source>
</evidence>
<dbReference type="EC" id="2.6.1.11" evidence="5"/>
<comment type="cofactor">
    <cofactor evidence="1">
        <name>pyridoxal 5'-phosphate</name>
        <dbReference type="ChEBI" id="CHEBI:597326"/>
    </cofactor>
</comment>
<dbReference type="InterPro" id="IPR005814">
    <property type="entry name" value="Aminotrans_3"/>
</dbReference>
<dbReference type="EMBL" id="UOFQ01000151">
    <property type="protein sequence ID" value="VAW89748.1"/>
    <property type="molecule type" value="Genomic_DNA"/>
</dbReference>
<keyword evidence="4" id="KW-0663">Pyridoxal phosphate</keyword>
<sequence>LDEVQTGICRTGKWFAWQHINIMPEVAALPKGLGNGFPVGACLAQGPAANVLQPGNHGSTYGGNPLACSVALTVLKTIEDGQLVARTEQLGEQICADLKQAFAEETGVVDIRGKGLMIGIELDRPCGVLLKDALEAGLLISIQADKTIRLLPPFILSDEEADELVTRLVKVVTTFLATETVCPLGKAS</sequence>
<evidence type="ECO:0000313" key="5">
    <source>
        <dbReference type="EMBL" id="VAW89748.1"/>
    </source>
</evidence>
<dbReference type="SUPFAM" id="SSF53383">
    <property type="entry name" value="PLP-dependent transferases"/>
    <property type="match status" value="1"/>
</dbReference>
<dbReference type="Gene3D" id="3.40.640.10">
    <property type="entry name" value="Type I PLP-dependent aspartate aminotransferase-like (Major domain)"/>
    <property type="match status" value="1"/>
</dbReference>
<reference evidence="5" key="1">
    <citation type="submission" date="2018-06" db="EMBL/GenBank/DDBJ databases">
        <authorList>
            <person name="Zhirakovskaya E."/>
        </authorList>
    </citation>
    <scope>NUCLEOTIDE SEQUENCE</scope>
</reference>